<evidence type="ECO:0000259" key="3">
    <source>
        <dbReference type="PROSITE" id="PS51293"/>
    </source>
</evidence>
<feature type="compositionally biased region" description="Basic and acidic residues" evidence="2">
    <location>
        <begin position="181"/>
        <end position="211"/>
    </location>
</feature>
<dbReference type="PANTHER" id="PTHR13992:SF39">
    <property type="entry name" value="SMRTER, ISOFORM G"/>
    <property type="match status" value="1"/>
</dbReference>
<feature type="compositionally biased region" description="Polar residues" evidence="2">
    <location>
        <begin position="1251"/>
        <end position="1266"/>
    </location>
</feature>
<reference evidence="5" key="2">
    <citation type="submission" date="2013-12" db="EMBL/GenBank/DDBJ databases">
        <title>Evolution of pathogenesis and genome organization in the Tremellales.</title>
        <authorList>
            <person name="Cuomo C."/>
            <person name="Litvintseva A."/>
            <person name="Heitman J."/>
            <person name="Chen Y."/>
            <person name="Sun S."/>
            <person name="Springer D."/>
            <person name="Dromer F."/>
            <person name="Young S."/>
            <person name="Zeng Q."/>
            <person name="Chapman S."/>
            <person name="Gujja S."/>
            <person name="Saif S."/>
            <person name="Birren B."/>
        </authorList>
    </citation>
    <scope>NUCLEOTIDE SEQUENCE [LARGE SCALE GENOMIC DNA]</scope>
    <source>
        <strain evidence="5">CBS 10435</strain>
    </source>
</reference>
<evidence type="ECO:0000256" key="2">
    <source>
        <dbReference type="SAM" id="MobiDB-lite"/>
    </source>
</evidence>
<dbReference type="Pfam" id="PF00249">
    <property type="entry name" value="Myb_DNA-binding"/>
    <property type="match status" value="1"/>
</dbReference>
<protein>
    <recommendedName>
        <fullName evidence="3">SANT domain-containing protein</fullName>
    </recommendedName>
</protein>
<dbReference type="GO" id="GO:0034967">
    <property type="term" value="C:Set3 complex"/>
    <property type="evidence" value="ECO:0007669"/>
    <property type="project" value="TreeGrafter"/>
</dbReference>
<feature type="compositionally biased region" description="Polar residues" evidence="2">
    <location>
        <begin position="621"/>
        <end position="631"/>
    </location>
</feature>
<feature type="compositionally biased region" description="Basic and acidic residues" evidence="2">
    <location>
        <begin position="41"/>
        <end position="59"/>
    </location>
</feature>
<feature type="compositionally biased region" description="Polar residues" evidence="2">
    <location>
        <begin position="253"/>
        <end position="276"/>
    </location>
</feature>
<feature type="region of interest" description="Disordered" evidence="2">
    <location>
        <begin position="1"/>
        <end position="731"/>
    </location>
</feature>
<feature type="compositionally biased region" description="Basic residues" evidence="2">
    <location>
        <begin position="1726"/>
        <end position="1739"/>
    </location>
</feature>
<feature type="coiled-coil region" evidence="1">
    <location>
        <begin position="945"/>
        <end position="972"/>
    </location>
</feature>
<dbReference type="EMBL" id="KI669459">
    <property type="protein sequence ID" value="OCF60380.1"/>
    <property type="molecule type" value="Genomic_DNA"/>
</dbReference>
<dbReference type="Gene3D" id="1.10.10.60">
    <property type="entry name" value="Homeodomain-like"/>
    <property type="match status" value="1"/>
</dbReference>
<dbReference type="PROSITE" id="PS51293">
    <property type="entry name" value="SANT"/>
    <property type="match status" value="1"/>
</dbReference>
<evidence type="ECO:0000256" key="1">
    <source>
        <dbReference type="SAM" id="Coils"/>
    </source>
</evidence>
<feature type="compositionally biased region" description="Pro residues" evidence="2">
    <location>
        <begin position="502"/>
        <end position="511"/>
    </location>
</feature>
<feature type="compositionally biased region" description="Low complexity" evidence="2">
    <location>
        <begin position="1386"/>
        <end position="1397"/>
    </location>
</feature>
<feature type="compositionally biased region" description="Basic and acidic residues" evidence="2">
    <location>
        <begin position="372"/>
        <end position="405"/>
    </location>
</feature>
<feature type="compositionally biased region" description="Polar residues" evidence="2">
    <location>
        <begin position="330"/>
        <end position="339"/>
    </location>
</feature>
<feature type="compositionally biased region" description="Basic residues" evidence="2">
    <location>
        <begin position="1755"/>
        <end position="1765"/>
    </location>
</feature>
<feature type="compositionally biased region" description="Pro residues" evidence="2">
    <location>
        <begin position="217"/>
        <end position="231"/>
    </location>
</feature>
<feature type="compositionally biased region" description="Low complexity" evidence="2">
    <location>
        <begin position="1609"/>
        <end position="1624"/>
    </location>
</feature>
<feature type="region of interest" description="Disordered" evidence="2">
    <location>
        <begin position="1357"/>
        <end position="1408"/>
    </location>
</feature>
<feature type="compositionally biased region" description="Basic and acidic residues" evidence="2">
    <location>
        <begin position="1628"/>
        <end position="1638"/>
    </location>
</feature>
<name>A0A1B9IXX5_9TREE</name>
<dbReference type="InterPro" id="IPR001005">
    <property type="entry name" value="SANT/Myb"/>
</dbReference>
<feature type="compositionally biased region" description="Low complexity" evidence="2">
    <location>
        <begin position="543"/>
        <end position="559"/>
    </location>
</feature>
<feature type="compositionally biased region" description="Basic and acidic residues" evidence="2">
    <location>
        <begin position="673"/>
        <end position="682"/>
    </location>
</feature>
<sequence>MYPEAGPSRPSSSSTTYPGNSSIKLPPAPSGSGNGLPPRVSRWDGEYERERDRERDERIGGGYPPSSSSSSSRPYAIPPWQNRAPRPGGSNVYRPHSSSGSGPGSRPRSLTPSPPRRILYERERERERERDRDREREWDRERDRFDVRDRLSLDSPGAPYRSSNGPDGLPPRRVSGYAPPPRDRESNWSSRWRDDRYSPRERERDRDDHRSSAPSRYPLPPPAPRSPPSAPRGPRSGSASASTAQTPPSYSSRLPSTSGPNRSTHYTPNRDSFTSRQFDRSVSVGGTASGTGGPSTSRPVSPSLSAAGAQSRMRGSSSPVESKRTRDTDGPSSVPTSQIPLPDVKLPAEEHDLEEGEVISPVQATRVPSWSYDERSRRNFTPPRDRERDRWDRDGARERDRDRRPLSPPLSSSTFSTRRNLDDTWTNNNKNRKRSSSNPPARWNEEVDRGQELSSSVSMPSQRSPRKSIGQPEEGEVATVQSVLDNQKQKEDEEEEKKVDRPPTPPVPPPTTQSDHLDSTLDVQDIPSRPDTPSLPPPPADQPPSSSLPVSRSVSVPESNGQTTETKMDVEVEPVRPISANDKENTEVDVQTEQTRSDGEANMTAQVSENDASGDNAIRNDISSIKAGQQGKQKDRPHVEVEEQDIERSQDTADTPMEVDDPLVPESTPSKESPVKEGEERILTSPQQALPNGHVDIIAPLDNETAPVMSEDTGNHIAQTDPTSPVPAPLTRSLPKEAAIDSASPIQETSSVPETVPFEDQPNLASTIAVSHDKVEYAVVQVVSPATITSDKVAIPETPASPPARRVTIAERRAVQLPSTNGPLSSPFGDGEPRKDPMPTAYSTSTEAETEAGPRTADIDEADTPIFEDAPEETKQANLIAAIKTRQTKQTLTFDPVSIIAWNVSAAPTHSSRIIAKSDKDRSVMLKKTTWPLSRQQRIVAKLVASTLSREKEDLAAKSERLKNEYLELDQEWQEHCNFLDSLMEKRGEVPADLYAVPGALPVVTPGPVAPTTPLPEDLYNARGNRRRGAGDAVHTEAEFEAILAGLADTAAKDPTYRANKTSAVVPDMLLDEERRLRYDDDNDLVEDPLAFYDFKGNAEPIWTTEERAIFVRRYMAYPKQFGRIADGIPNKSASDCVLYYYRTKKEVDYKGMLASKRGGGKKKTMPIKKGGKSSALLADMDRQIPTVSNEVNTPGRGGREREESVIPGTSARKGKTVGTPAEGNGPGRRRKTTAPSIASTANDDDEKLDSNVTSRAGSEAPSTVGSKAKMRVTMKTAKRPRVSSISVINPTRPSVPSTPSARAVVDPMTSIPTAPVTAAMSTPGPAPVTAIAGATPTNESLDPTTAQSELLPPVKRAGKRRKVLAEPSEGAVDPNATPVANSISTPGATPTGTGATEKPTRRSATNSYWSVEEKRRVKELVLVHGADVKAIAAELKGKSERQVGNFLEGHRSELVDGNGAPLPPLNLGGIKAEEDKRSLTGRVSPVASLSGSETFRSAQPTRTIYDAYPSFMSQDRYEPRLGMFPPSPPHAPASATPTIQSGGVPDSSPLKPVSRSGGMRISALLNDDAPAPSSIVDRRPSTAHSNPDTIDAASDGTVDERDLDGMTRPSPRSVAPVPASAASYGRYDQRPDLDRYRSSSSLPAPSPYPSNTTSWSNGTSRNDIYSHRAATTTPVPVSSLTHRPSWSDTNAHHSPHAVPPVTAPVVHRSNSYARAPNGNHDSSQHHHNHHHQHQHQHHGVSPYPPDRSYARDYPHHHHHHHHQQQHHDQNSLPPLKSTVGPPPLMGPGNHTHTSNHGNSGASTHRTYE</sequence>
<organism evidence="4 5">
    <name type="scientific">Kwoniella mangroviensis CBS 10435</name>
    <dbReference type="NCBI Taxonomy" id="1331196"/>
    <lineage>
        <taxon>Eukaryota</taxon>
        <taxon>Fungi</taxon>
        <taxon>Dikarya</taxon>
        <taxon>Basidiomycota</taxon>
        <taxon>Agaricomycotina</taxon>
        <taxon>Tremellomycetes</taxon>
        <taxon>Tremellales</taxon>
        <taxon>Cryptococcaceae</taxon>
        <taxon>Kwoniella</taxon>
    </lineage>
</organism>
<feature type="domain" description="SANT" evidence="3">
    <location>
        <begin position="1098"/>
        <end position="1149"/>
    </location>
</feature>
<feature type="compositionally biased region" description="Low complexity" evidence="2">
    <location>
        <begin position="454"/>
        <end position="463"/>
    </location>
</feature>
<feature type="compositionally biased region" description="Polar residues" evidence="2">
    <location>
        <begin position="1791"/>
        <end position="1809"/>
    </location>
</feature>
<dbReference type="OrthoDB" id="10258692at2759"/>
<dbReference type="SMART" id="SM00717">
    <property type="entry name" value="SANT"/>
    <property type="match status" value="2"/>
</dbReference>
<feature type="compositionally biased region" description="Polar residues" evidence="2">
    <location>
        <begin position="1652"/>
        <end position="1690"/>
    </location>
</feature>
<feature type="compositionally biased region" description="Basic and acidic residues" evidence="2">
    <location>
        <begin position="118"/>
        <end position="152"/>
    </location>
</feature>
<dbReference type="Proteomes" id="UP000092583">
    <property type="component" value="Unassembled WGS sequence"/>
</dbReference>
<dbReference type="STRING" id="1331196.A0A1B9IXX5"/>
<gene>
    <name evidence="4" type="ORF">L486_00013</name>
</gene>
<dbReference type="InterPro" id="IPR009057">
    <property type="entry name" value="Homeodomain-like_sf"/>
</dbReference>
<feature type="compositionally biased region" description="Low complexity" evidence="2">
    <location>
        <begin position="294"/>
        <end position="303"/>
    </location>
</feature>
<feature type="compositionally biased region" description="Polar residues" evidence="2">
    <location>
        <begin position="603"/>
        <end position="613"/>
    </location>
</feature>
<feature type="region of interest" description="Disordered" evidence="2">
    <location>
        <begin position="1520"/>
        <end position="1809"/>
    </location>
</feature>
<dbReference type="GO" id="GO:0006357">
    <property type="term" value="P:regulation of transcription by RNA polymerase II"/>
    <property type="evidence" value="ECO:0007669"/>
    <property type="project" value="TreeGrafter"/>
</dbReference>
<feature type="compositionally biased region" description="Pro residues" evidence="2">
    <location>
        <begin position="533"/>
        <end position="542"/>
    </location>
</feature>
<dbReference type="InterPro" id="IPR051571">
    <property type="entry name" value="N-CoR_corepressor"/>
</dbReference>
<feature type="compositionally biased region" description="Polar residues" evidence="2">
    <location>
        <begin position="1284"/>
        <end position="1301"/>
    </location>
</feature>
<evidence type="ECO:0000313" key="4">
    <source>
        <dbReference type="EMBL" id="OCF60380.1"/>
    </source>
</evidence>
<feature type="region of interest" description="Disordered" evidence="2">
    <location>
        <begin position="1184"/>
        <end position="1304"/>
    </location>
</feature>
<feature type="compositionally biased region" description="Basic and acidic residues" evidence="2">
    <location>
        <begin position="632"/>
        <end position="651"/>
    </location>
</feature>
<feature type="compositionally biased region" description="Basic residues" evidence="2">
    <location>
        <begin position="1269"/>
        <end position="1282"/>
    </location>
</feature>
<accession>A0A1B9IXX5</accession>
<feature type="compositionally biased region" description="Low complexity" evidence="2">
    <location>
        <begin position="7"/>
        <end position="22"/>
    </location>
</feature>
<feature type="compositionally biased region" description="Low complexity" evidence="2">
    <location>
        <begin position="232"/>
        <end position="252"/>
    </location>
</feature>
<dbReference type="Gene3D" id="1.20.58.1880">
    <property type="match status" value="1"/>
</dbReference>
<keyword evidence="5" id="KW-1185">Reference proteome</keyword>
<dbReference type="CDD" id="cd00167">
    <property type="entry name" value="SANT"/>
    <property type="match status" value="2"/>
</dbReference>
<feature type="region of interest" description="Disordered" evidence="2">
    <location>
        <begin position="816"/>
        <end position="860"/>
    </location>
</feature>
<proteinExistence type="predicted"/>
<evidence type="ECO:0000313" key="5">
    <source>
        <dbReference type="Proteomes" id="UP000092583"/>
    </source>
</evidence>
<feature type="compositionally biased region" description="Low complexity" evidence="2">
    <location>
        <begin position="409"/>
        <end position="418"/>
    </location>
</feature>
<keyword evidence="1" id="KW-0175">Coiled coil</keyword>
<dbReference type="PANTHER" id="PTHR13992">
    <property type="entry name" value="NUCLEAR RECEPTOR CO-REPRESSOR RELATED NCOR"/>
    <property type="match status" value="1"/>
</dbReference>
<feature type="compositionally biased region" description="Basic and acidic residues" evidence="2">
    <location>
        <begin position="487"/>
        <end position="501"/>
    </location>
</feature>
<dbReference type="SUPFAM" id="SSF46689">
    <property type="entry name" value="Homeodomain-like"/>
    <property type="match status" value="1"/>
</dbReference>
<feature type="compositionally biased region" description="Low complexity" evidence="2">
    <location>
        <begin position="94"/>
        <end position="111"/>
    </location>
</feature>
<dbReference type="InterPro" id="IPR017884">
    <property type="entry name" value="SANT_dom"/>
</dbReference>
<reference evidence="4 5" key="1">
    <citation type="submission" date="2013-07" db="EMBL/GenBank/DDBJ databases">
        <title>The Genome Sequence of Kwoniella mangroviensis CBS10435.</title>
        <authorList>
            <consortium name="The Broad Institute Genome Sequencing Platform"/>
            <person name="Cuomo C."/>
            <person name="Litvintseva A."/>
            <person name="Chen Y."/>
            <person name="Heitman J."/>
            <person name="Sun S."/>
            <person name="Springer D."/>
            <person name="Dromer F."/>
            <person name="Young S.K."/>
            <person name="Zeng Q."/>
            <person name="Gargeya S."/>
            <person name="Fitzgerald M."/>
            <person name="Abouelleil A."/>
            <person name="Alvarado L."/>
            <person name="Berlin A.M."/>
            <person name="Chapman S.B."/>
            <person name="Dewar J."/>
            <person name="Goldberg J."/>
            <person name="Griggs A."/>
            <person name="Gujja S."/>
            <person name="Hansen M."/>
            <person name="Howarth C."/>
            <person name="Imamovic A."/>
            <person name="Larimer J."/>
            <person name="McCowan C."/>
            <person name="Murphy C."/>
            <person name="Pearson M."/>
            <person name="Priest M."/>
            <person name="Roberts A."/>
            <person name="Saif S."/>
            <person name="Shea T."/>
            <person name="Sykes S."/>
            <person name="Wortman J."/>
            <person name="Nusbaum C."/>
            <person name="Birren B."/>
        </authorList>
    </citation>
    <scope>NUCLEOTIDE SEQUENCE [LARGE SCALE GENOMIC DNA]</scope>
    <source>
        <strain evidence="4 5">CBS 10435</strain>
    </source>
</reference>